<reference evidence="1" key="1">
    <citation type="submission" date="2014-11" db="EMBL/GenBank/DDBJ databases">
        <authorList>
            <person name="Zhu J."/>
            <person name="Qi W."/>
            <person name="Song R."/>
        </authorList>
    </citation>
    <scope>NUCLEOTIDE SEQUENCE</scope>
</reference>
<dbReference type="InterPro" id="IPR036514">
    <property type="entry name" value="SGNH_hydro_sf"/>
</dbReference>
<protein>
    <recommendedName>
        <fullName evidence="2">SGNH/GDSL hydrolase family protein</fullName>
    </recommendedName>
</protein>
<evidence type="ECO:0000313" key="1">
    <source>
        <dbReference type="EMBL" id="ANV81162.1"/>
    </source>
</evidence>
<accession>A0A1B1TFX5</accession>
<organism evidence="1">
    <name type="scientific">uncultured Poseidoniia archaeon</name>
    <dbReference type="NCBI Taxonomy" id="1697135"/>
    <lineage>
        <taxon>Archaea</taxon>
        <taxon>Methanobacteriati</taxon>
        <taxon>Thermoplasmatota</taxon>
        <taxon>Candidatus Poseidoniia</taxon>
        <taxon>environmental samples</taxon>
    </lineage>
</organism>
<dbReference type="SUPFAM" id="SSF52266">
    <property type="entry name" value="SGNH hydrolase"/>
    <property type="match status" value="1"/>
</dbReference>
<evidence type="ECO:0008006" key="2">
    <source>
        <dbReference type="Google" id="ProtNLM"/>
    </source>
</evidence>
<proteinExistence type="predicted"/>
<dbReference type="Gene3D" id="3.40.50.1110">
    <property type="entry name" value="SGNH hydrolase"/>
    <property type="match status" value="1"/>
</dbReference>
<name>A0A1B1TFX5_9ARCH</name>
<dbReference type="AlphaFoldDB" id="A0A1B1TFX5"/>
<dbReference type="EMBL" id="KP211925">
    <property type="protein sequence ID" value="ANV81162.1"/>
    <property type="molecule type" value="Genomic_DNA"/>
</dbReference>
<reference evidence="1" key="2">
    <citation type="journal article" date="2015" name="ISME J.">
        <title>A new class of marine Euryarchaeota group II from the Mediterranean deep chlorophyll maximum.</title>
        <authorList>
            <person name="Martin-Cuadrado A.B."/>
            <person name="Garcia-Heredia I."/>
            <person name="Molto A.G."/>
            <person name="Lopez-Ubeda R."/>
            <person name="Kimes N."/>
            <person name="Lopez-Garcia P."/>
            <person name="Moreira D."/>
            <person name="Rodriguez-Valera F."/>
        </authorList>
    </citation>
    <scope>NUCLEOTIDE SEQUENCE</scope>
</reference>
<sequence length="337" mass="39176">MDFTITPLFEDGSLTMGRYTITQDALTTIEDDEKISVVAMGSSMMFKAFNGSCFDDLDSNENIRYYNLAIPSSRPYNDMIHIPRLIRANPDVVMLEVGVNLLTTPTSTSDEYLEFRYKMDTMQQSDMDIGEWYPLIEERYGDWLATNQFEREQFKQEWFPEALEELLNRWILEESGVYPYSTYAQVPNVNSNEWVDFLQEPEWPPIRFDAMTPEKSQEYNESDMKLSARYYKPQGSDTLSHLALDYMIRALTNADIKVVLTTLPHHPLIYQYLSPGQWDPLNETLAPYVGMNNVEIIDNTWAQGWAHEHFDDRNHLDGNGRDEFCSRTVPIISSILE</sequence>